<organism evidence="1 2">
    <name type="scientific">Paramecium bursaria Chlorella virus 1</name>
    <name type="common">PBCV-1</name>
    <dbReference type="NCBI Taxonomy" id="10506"/>
    <lineage>
        <taxon>Viruses</taxon>
        <taxon>Varidnaviria</taxon>
        <taxon>Bamfordvirae</taxon>
        <taxon>Nucleocytoviricota</taxon>
        <taxon>Megaviricetes</taxon>
        <taxon>Algavirales</taxon>
        <taxon>Phycodnaviridae</taxon>
        <taxon>Chlorovirus</taxon>
        <taxon>Chlorovirus vanettense</taxon>
    </lineage>
</organism>
<dbReference type="Proteomes" id="UP000000862">
    <property type="component" value="Segment"/>
</dbReference>
<accession>Q98572</accession>
<evidence type="ECO:0000313" key="2">
    <source>
        <dbReference type="Proteomes" id="UP000000862"/>
    </source>
</evidence>
<dbReference type="KEGG" id="vg:918410"/>
<keyword evidence="2" id="KW-1185">Reference proteome</keyword>
<evidence type="ECO:0000313" key="1">
    <source>
        <dbReference type="EMBL" id="AAC96889.2"/>
    </source>
</evidence>
<gene>
    <name evidence="1" type="primary">a522R</name>
</gene>
<dbReference type="GeneID" id="918410"/>
<reference evidence="1 2" key="5">
    <citation type="journal article" date="1997" name="Virology">
        <title>Analysis of 74 kb of DNA located at the right end of the 330-kb chlorella virus PBCV-1 genome.</title>
        <authorList>
            <person name="Li Y."/>
            <person name="Lu Z."/>
            <person name="Sun L."/>
            <person name="Ropp S."/>
            <person name="Kutish G.F."/>
            <person name="Rock D.L."/>
            <person name="Van Etten J.L."/>
        </authorList>
    </citation>
    <scope>NUCLEOTIDE SEQUENCE [LARGE SCALE GENOMIC DNA]</scope>
</reference>
<reference evidence="1 2" key="6">
    <citation type="journal article" date="1999" name="Virology">
        <title>Chlorella virus PBCV-1 encodes a functional homospermidine synthase.</title>
        <authorList>
            <person name="Kaiser A."/>
            <person name="Vollmert M."/>
            <person name="Tholl D."/>
            <person name="Graves M.V."/>
            <person name="Gurnon J.R."/>
            <person name="Xing W."/>
            <person name="Lisec A.D."/>
            <person name="Nickerson K.W."/>
            <person name="Van Etten J.L."/>
        </authorList>
    </citation>
    <scope>NUCLEOTIDE SEQUENCE [LARGE SCALE GENOMIC DNA]</scope>
</reference>
<reference evidence="1 2" key="8">
    <citation type="journal article" date="2010" name="J. Virol.">
        <title>Microarray analysis of Paramecium bursaria chlorella virus 1 transcription.</title>
        <authorList>
            <person name="Yanai-Balser G.M."/>
            <person name="Duncan G.A."/>
            <person name="Eudy J.D."/>
            <person name="Wang D."/>
            <person name="Li X."/>
            <person name="Agarkova I.V."/>
            <person name="Dunigan D.D."/>
            <person name="Van Etten J.L."/>
        </authorList>
    </citation>
    <scope>NUCLEOTIDE SEQUENCE [LARGE SCALE GENOMIC DNA]</scope>
</reference>
<proteinExistence type="predicted"/>
<sequence length="90" mass="9820">MKTSFFSSAYAIVSDCGISLSVPVQYFIILLIWVSEGYALEALSTKSLALFSRTANVSAAAIMSPVFKTLYVFPFTEDFTSIELSTTLSL</sequence>
<dbReference type="RefSeq" id="NP_048878.2">
    <property type="nucleotide sequence ID" value="NC_000852.5"/>
</dbReference>
<reference evidence="1 2" key="1">
    <citation type="journal article" date="1995" name="Virology">
        <title>Analysis of 45 kb of DNA located at the left end of the chlorella virus PBCV-1 genome.</title>
        <authorList>
            <person name="Lu Z."/>
            <person name="Li Y."/>
            <person name="Zhang Y."/>
            <person name="Kutish G.F."/>
            <person name="Rock D.L."/>
            <person name="Van Etten J.L."/>
        </authorList>
    </citation>
    <scope>NUCLEOTIDE SEQUENCE [LARGE SCALE GENOMIC DNA]</scope>
</reference>
<reference evidence="1 2" key="7">
    <citation type="journal article" date="2000" name="Virology">
        <title>Characterization of a beta-1,3-glucanase encoded by chlorella virus PBCV-1.</title>
        <authorList>
            <person name="Sun L."/>
            <person name="Gurnon J.R."/>
            <person name="Adams B.J."/>
            <person name="Graves M.V."/>
            <person name="Van Etten J.L."/>
        </authorList>
    </citation>
    <scope>NUCLEOTIDE SEQUENCE [LARGE SCALE GENOMIC DNA]</scope>
</reference>
<organismHost>
    <name type="scientific">Chlorella</name>
    <dbReference type="NCBI Taxonomy" id="3071"/>
</organismHost>
<reference evidence="1 2" key="4">
    <citation type="journal article" date="1996" name="Virology">
        <title>Analysis of 76 kb of the chlorella virus PBCV-1 330-kb genome: map positions 182 to 258.</title>
        <authorList>
            <person name="Kutish G.F."/>
            <person name="Li Y."/>
            <person name="Lu Z."/>
            <person name="Furuta M."/>
            <person name="Rock D.L."/>
            <person name="Van Etten J.L."/>
        </authorList>
    </citation>
    <scope>NUCLEOTIDE SEQUENCE [LARGE SCALE GENOMIC DNA]</scope>
</reference>
<reference evidence="1 2" key="2">
    <citation type="journal article" date="1995" name="Virology">
        <title>Analysis of 43 kb of the Chlorella virus PBCV-1 330-kb genome: map positions 45 to 88.</title>
        <authorList>
            <person name="Li Y."/>
            <person name="Lu Z."/>
            <person name="Burbank D.E."/>
            <person name="Kutish G.F."/>
            <person name="Rock D.L."/>
            <person name="Van Etten J.L."/>
        </authorList>
    </citation>
    <scope>NUCLEOTIDE SEQUENCE [LARGE SCALE GENOMIC DNA]</scope>
</reference>
<name>Q98572_PBCV1</name>
<dbReference type="EMBL" id="JF411744">
    <property type="protein sequence ID" value="AAC96889.2"/>
    <property type="molecule type" value="Genomic_DNA"/>
</dbReference>
<reference evidence="1 2" key="3">
    <citation type="journal article" date="1996" name="Virology">
        <title>Analysis of 94 kb of the chlorella virus PBCV-1 330-kb genome: map positions 88 to 182.</title>
        <authorList>
            <person name="Lu Z."/>
            <person name="Li Y."/>
            <person name="Que Q."/>
            <person name="Kutish G.F."/>
            <person name="Rock D.L."/>
            <person name="Van Etten J.L."/>
        </authorList>
    </citation>
    <scope>NUCLEOTIDE SEQUENCE [LARGE SCALE GENOMIC DNA]</scope>
</reference>
<protein>
    <submittedName>
        <fullName evidence="1">Uncharacterized protein</fullName>
    </submittedName>
</protein>